<gene>
    <name evidence="1" type="ORF">CEXT_315081</name>
</gene>
<dbReference type="AlphaFoldDB" id="A0AAV4N8P6"/>
<evidence type="ECO:0000313" key="2">
    <source>
        <dbReference type="Proteomes" id="UP001054945"/>
    </source>
</evidence>
<evidence type="ECO:0000313" key="1">
    <source>
        <dbReference type="EMBL" id="GIX81205.1"/>
    </source>
</evidence>
<organism evidence="1 2">
    <name type="scientific">Caerostris extrusa</name>
    <name type="common">Bark spider</name>
    <name type="synonym">Caerostris bankana</name>
    <dbReference type="NCBI Taxonomy" id="172846"/>
    <lineage>
        <taxon>Eukaryota</taxon>
        <taxon>Metazoa</taxon>
        <taxon>Ecdysozoa</taxon>
        <taxon>Arthropoda</taxon>
        <taxon>Chelicerata</taxon>
        <taxon>Arachnida</taxon>
        <taxon>Araneae</taxon>
        <taxon>Araneomorphae</taxon>
        <taxon>Entelegynae</taxon>
        <taxon>Araneoidea</taxon>
        <taxon>Araneidae</taxon>
        <taxon>Caerostris</taxon>
    </lineage>
</organism>
<keyword evidence="2" id="KW-1185">Reference proteome</keyword>
<name>A0AAV4N8P6_CAEEX</name>
<reference evidence="1 2" key="1">
    <citation type="submission" date="2021-06" db="EMBL/GenBank/DDBJ databases">
        <title>Caerostris extrusa draft genome.</title>
        <authorList>
            <person name="Kono N."/>
            <person name="Arakawa K."/>
        </authorList>
    </citation>
    <scope>NUCLEOTIDE SEQUENCE [LARGE SCALE GENOMIC DNA]</scope>
</reference>
<dbReference type="EMBL" id="BPLR01003106">
    <property type="protein sequence ID" value="GIX81205.1"/>
    <property type="molecule type" value="Genomic_DNA"/>
</dbReference>
<sequence>MGDGRTWERGIIRNLLQRRLPATPLSDPLPQSGIEIEVGGLFHAEEQCACESFPPTKRMGDGRTWERGIIRNLLQRRLPATPLSDPPPQSGIEIEVGGLFTRRNNGTMFYTTGDNTIEIFIRTKFCCIIFLPGIAQELLF</sequence>
<protein>
    <submittedName>
        <fullName evidence="1">Uncharacterized protein</fullName>
    </submittedName>
</protein>
<accession>A0AAV4N8P6</accession>
<dbReference type="Proteomes" id="UP001054945">
    <property type="component" value="Unassembled WGS sequence"/>
</dbReference>
<comment type="caution">
    <text evidence="1">The sequence shown here is derived from an EMBL/GenBank/DDBJ whole genome shotgun (WGS) entry which is preliminary data.</text>
</comment>
<proteinExistence type="predicted"/>